<evidence type="ECO:0000313" key="7">
    <source>
        <dbReference type="EMBL" id="KAF7675708.1"/>
    </source>
</evidence>
<keyword evidence="8" id="KW-1185">Reference proteome</keyword>
<feature type="transmembrane region" description="Helical" evidence="5">
    <location>
        <begin position="145"/>
        <end position="167"/>
    </location>
</feature>
<feature type="transmembrane region" description="Helical" evidence="5">
    <location>
        <begin position="51"/>
        <end position="70"/>
    </location>
</feature>
<keyword evidence="2 5" id="KW-0812">Transmembrane</keyword>
<comment type="subcellular location">
    <subcellularLocation>
        <location evidence="1">Membrane</location>
        <topology evidence="1">Multi-pass membrane protein</topology>
    </subcellularLocation>
</comment>
<accession>A0A8H7B1S8</accession>
<dbReference type="PRINTS" id="PR01036">
    <property type="entry name" value="TCRTETB"/>
</dbReference>
<reference evidence="7" key="1">
    <citation type="submission" date="2020-01" db="EMBL/GenBank/DDBJ databases">
        <authorList>
            <person name="Feng Z.H.Z."/>
        </authorList>
    </citation>
    <scope>NUCLEOTIDE SEQUENCE</scope>
    <source>
        <strain evidence="7">CBS107.38</strain>
    </source>
</reference>
<protein>
    <submittedName>
        <fullName evidence="7">Major facilitator superfamily</fullName>
    </submittedName>
</protein>
<dbReference type="InterPro" id="IPR020846">
    <property type="entry name" value="MFS_dom"/>
</dbReference>
<evidence type="ECO:0000259" key="6">
    <source>
        <dbReference type="PROSITE" id="PS50850"/>
    </source>
</evidence>
<dbReference type="PANTHER" id="PTHR23502:SF151">
    <property type="entry name" value="MAJOR FACILITATOR SUPERFAMILY (MFS) PROFILE DOMAIN-CONTAINING PROTEIN"/>
    <property type="match status" value="1"/>
</dbReference>
<dbReference type="PANTHER" id="PTHR23502">
    <property type="entry name" value="MAJOR FACILITATOR SUPERFAMILY"/>
    <property type="match status" value="1"/>
</dbReference>
<feature type="transmembrane region" description="Helical" evidence="5">
    <location>
        <begin position="115"/>
        <end position="133"/>
    </location>
</feature>
<dbReference type="InterPro" id="IPR011701">
    <property type="entry name" value="MFS"/>
</dbReference>
<dbReference type="SUPFAM" id="SSF103473">
    <property type="entry name" value="MFS general substrate transporter"/>
    <property type="match status" value="1"/>
</dbReference>
<dbReference type="Proteomes" id="UP000596902">
    <property type="component" value="Unassembled WGS sequence"/>
</dbReference>
<proteinExistence type="predicted"/>
<evidence type="ECO:0000256" key="3">
    <source>
        <dbReference type="ARBA" id="ARBA00022989"/>
    </source>
</evidence>
<dbReference type="RefSeq" id="XP_038785971.1">
    <property type="nucleotide sequence ID" value="XM_038931474.1"/>
</dbReference>
<sequence length="256" mass="27564">MSKEAAKTFPTHADDIELSKHADTSQCETVEASAPREYTSFTRSQRRQLQLLLGLAAITSPLTATIYFPLLPLLRAHFHTSAQAINLTITLYIIFQAISPVIFGPLSDVHGWRPYFLATLALYVIGNLGLALNKSSYAVLLVLRAIQSLGASAAYAISFGVVADICVPSEKGGMLGPIGMALNLGTCIGPVVGGVVAYIRGSYVWVFWALFIVGGVLFVGVAHFYLRLRVKWREMAVIHPYTSGGSTAGQALYGVN</sequence>
<dbReference type="GeneID" id="62204652"/>
<evidence type="ECO:0000256" key="2">
    <source>
        <dbReference type="ARBA" id="ARBA00022692"/>
    </source>
</evidence>
<feature type="transmembrane region" description="Helical" evidence="5">
    <location>
        <begin position="179"/>
        <end position="199"/>
    </location>
</feature>
<dbReference type="GO" id="GO:0005886">
    <property type="term" value="C:plasma membrane"/>
    <property type="evidence" value="ECO:0007669"/>
    <property type="project" value="TreeGrafter"/>
</dbReference>
<evidence type="ECO:0000256" key="4">
    <source>
        <dbReference type="ARBA" id="ARBA00023136"/>
    </source>
</evidence>
<evidence type="ECO:0000256" key="1">
    <source>
        <dbReference type="ARBA" id="ARBA00004141"/>
    </source>
</evidence>
<keyword evidence="4 5" id="KW-0472">Membrane</keyword>
<comment type="caution">
    <text evidence="7">The sequence shown here is derived from an EMBL/GenBank/DDBJ whole genome shotgun (WGS) entry which is preliminary data.</text>
</comment>
<name>A0A8H7B1S8_9PLEO</name>
<organism evidence="7 8">
    <name type="scientific">Alternaria burnsii</name>
    <dbReference type="NCBI Taxonomy" id="1187904"/>
    <lineage>
        <taxon>Eukaryota</taxon>
        <taxon>Fungi</taxon>
        <taxon>Dikarya</taxon>
        <taxon>Ascomycota</taxon>
        <taxon>Pezizomycotina</taxon>
        <taxon>Dothideomycetes</taxon>
        <taxon>Pleosporomycetidae</taxon>
        <taxon>Pleosporales</taxon>
        <taxon>Pleosporineae</taxon>
        <taxon>Pleosporaceae</taxon>
        <taxon>Alternaria</taxon>
        <taxon>Alternaria sect. Alternaria</taxon>
    </lineage>
</organism>
<dbReference type="GO" id="GO:0022857">
    <property type="term" value="F:transmembrane transporter activity"/>
    <property type="evidence" value="ECO:0007669"/>
    <property type="project" value="InterPro"/>
</dbReference>
<dbReference type="InterPro" id="IPR036259">
    <property type="entry name" value="MFS_trans_sf"/>
</dbReference>
<dbReference type="Gene3D" id="1.20.1720.10">
    <property type="entry name" value="Multidrug resistance protein D"/>
    <property type="match status" value="1"/>
</dbReference>
<reference evidence="7" key="2">
    <citation type="submission" date="2020-08" db="EMBL/GenBank/DDBJ databases">
        <title>Draft Genome Sequence of Cumin Blight Pathogen Alternaria burnsii.</title>
        <authorList>
            <person name="Feng Z."/>
        </authorList>
    </citation>
    <scope>NUCLEOTIDE SEQUENCE</scope>
    <source>
        <strain evidence="7">CBS107.38</strain>
    </source>
</reference>
<feature type="transmembrane region" description="Helical" evidence="5">
    <location>
        <begin position="82"/>
        <end position="103"/>
    </location>
</feature>
<keyword evidence="3 5" id="KW-1133">Transmembrane helix</keyword>
<gene>
    <name evidence="7" type="ORF">GT037_006427</name>
</gene>
<feature type="domain" description="Major facilitator superfamily (MFS) profile" evidence="6">
    <location>
        <begin position="49"/>
        <end position="256"/>
    </location>
</feature>
<feature type="transmembrane region" description="Helical" evidence="5">
    <location>
        <begin position="205"/>
        <end position="226"/>
    </location>
</feature>
<evidence type="ECO:0000313" key="8">
    <source>
        <dbReference type="Proteomes" id="UP000596902"/>
    </source>
</evidence>
<dbReference type="PROSITE" id="PS50850">
    <property type="entry name" value="MFS"/>
    <property type="match status" value="1"/>
</dbReference>
<evidence type="ECO:0000256" key="5">
    <source>
        <dbReference type="SAM" id="Phobius"/>
    </source>
</evidence>
<dbReference type="EMBL" id="JAAABM010000008">
    <property type="protein sequence ID" value="KAF7675708.1"/>
    <property type="molecule type" value="Genomic_DNA"/>
</dbReference>
<dbReference type="AlphaFoldDB" id="A0A8H7B1S8"/>
<dbReference type="Pfam" id="PF07690">
    <property type="entry name" value="MFS_1"/>
    <property type="match status" value="1"/>
</dbReference>